<comment type="caution">
    <text evidence="2">The sequence shown here is derived from an EMBL/GenBank/DDBJ whole genome shotgun (WGS) entry which is preliminary data.</text>
</comment>
<gene>
    <name evidence="2" type="ORF">OCV65_12605</name>
</gene>
<dbReference type="InterPro" id="IPR004716">
    <property type="entry name" value="PTS_IIA_glucitol/sorbitol-sp"/>
</dbReference>
<evidence type="ECO:0000313" key="2">
    <source>
        <dbReference type="EMBL" id="MCU6701062.1"/>
    </source>
</evidence>
<dbReference type="SUPFAM" id="SSF141530">
    <property type="entry name" value="PTSIIA/GutA-like"/>
    <property type="match status" value="1"/>
</dbReference>
<keyword evidence="3" id="KW-1185">Reference proteome</keyword>
<dbReference type="Proteomes" id="UP001207605">
    <property type="component" value="Unassembled WGS sequence"/>
</dbReference>
<evidence type="ECO:0000313" key="3">
    <source>
        <dbReference type="Proteomes" id="UP001207605"/>
    </source>
</evidence>
<sequence>MKFQVTIVGHGAEALEFLNDSDNSFFILFNENAPEELAEISVLHTISAVYKEPAPGDTMKIGDKEFKITAVGVEAPYTLRELGHCTVNFGGGEEAALPGCIMLKGSEKVTVEDLQAGTEISIY</sequence>
<dbReference type="Gene3D" id="2.40.33.40">
    <property type="entry name" value="Phosphotransferase system, glucitol/sorbitol-specific IIA component"/>
    <property type="match status" value="1"/>
</dbReference>
<dbReference type="InterPro" id="IPR036665">
    <property type="entry name" value="PTS_IIA_glucitol/sorbitol_sf"/>
</dbReference>
<organism evidence="2 3">
    <name type="scientific">Dorea ammoniilytica</name>
    <dbReference type="NCBI Taxonomy" id="2981788"/>
    <lineage>
        <taxon>Bacteria</taxon>
        <taxon>Bacillati</taxon>
        <taxon>Bacillota</taxon>
        <taxon>Clostridia</taxon>
        <taxon>Lachnospirales</taxon>
        <taxon>Lachnospiraceae</taxon>
        <taxon>Dorea</taxon>
    </lineage>
</organism>
<dbReference type="EMBL" id="JAOQJV010000025">
    <property type="protein sequence ID" value="MCU6701062.1"/>
    <property type="molecule type" value="Genomic_DNA"/>
</dbReference>
<dbReference type="PANTHER" id="PTHR40398">
    <property type="entry name" value="PTS SYSTEM GLUCITOL/SORBITOL-SPECIFIC EIIA COMPONENT"/>
    <property type="match status" value="1"/>
</dbReference>
<proteinExistence type="predicted"/>
<accession>A0ABT2S9G9</accession>
<dbReference type="RefSeq" id="WP_262582339.1">
    <property type="nucleotide sequence ID" value="NZ_JAOQJV010000025.1"/>
</dbReference>
<name>A0ABT2S9G9_9FIRM</name>
<evidence type="ECO:0000256" key="1">
    <source>
        <dbReference type="PROSITE-ProRule" id="PRU00420"/>
    </source>
</evidence>
<reference evidence="2 3" key="1">
    <citation type="journal article" date="2021" name="ISME Commun">
        <title>Automated analysis of genomic sequences facilitates high-throughput and comprehensive description of bacteria.</title>
        <authorList>
            <person name="Hitch T.C.A."/>
        </authorList>
    </citation>
    <scope>NUCLEOTIDE SEQUENCE [LARGE SCALE GENOMIC DNA]</scope>
    <source>
        <strain evidence="2 3">Sanger_02</strain>
    </source>
</reference>
<dbReference type="PANTHER" id="PTHR40398:SF1">
    <property type="entry name" value="PTS SYSTEM GLUCITOL_SORBITOL-SPECIFIC EIIA COMPONENT"/>
    <property type="match status" value="1"/>
</dbReference>
<protein>
    <submittedName>
        <fullName evidence="2">PTS glucitol/sorbitol transporter subunit IIA</fullName>
    </submittedName>
</protein>
<feature type="modified residue" description="Phosphohistidine; by HPr" evidence="1">
    <location>
        <position position="44"/>
    </location>
</feature>
<dbReference type="Pfam" id="PF03829">
    <property type="entry name" value="PTSIIA_gutA"/>
    <property type="match status" value="1"/>
</dbReference>
<dbReference type="PROSITE" id="PS51097">
    <property type="entry name" value="PTS_EIIA_TYPE_5"/>
    <property type="match status" value="1"/>
</dbReference>